<keyword evidence="5" id="KW-1185">Reference proteome</keyword>
<name>A0AAJ0G5K0_9PEZI</name>
<dbReference type="Pfam" id="PF13450">
    <property type="entry name" value="NAD_binding_8"/>
    <property type="match status" value="1"/>
</dbReference>
<evidence type="ECO:0000256" key="3">
    <source>
        <dbReference type="ARBA" id="ARBA00023002"/>
    </source>
</evidence>
<evidence type="ECO:0000256" key="2">
    <source>
        <dbReference type="ARBA" id="ARBA00022827"/>
    </source>
</evidence>
<dbReference type="EMBL" id="JAWDJX010000042">
    <property type="protein sequence ID" value="KAK3049091.1"/>
    <property type="molecule type" value="Genomic_DNA"/>
</dbReference>
<organism evidence="4 5">
    <name type="scientific">Extremus antarcticus</name>
    <dbReference type="NCBI Taxonomy" id="702011"/>
    <lineage>
        <taxon>Eukaryota</taxon>
        <taxon>Fungi</taxon>
        <taxon>Dikarya</taxon>
        <taxon>Ascomycota</taxon>
        <taxon>Pezizomycotina</taxon>
        <taxon>Dothideomycetes</taxon>
        <taxon>Dothideomycetidae</taxon>
        <taxon>Mycosphaerellales</taxon>
        <taxon>Extremaceae</taxon>
        <taxon>Extremus</taxon>
    </lineage>
</organism>
<dbReference type="GO" id="GO:0016491">
    <property type="term" value="F:oxidoreductase activity"/>
    <property type="evidence" value="ECO:0007669"/>
    <property type="project" value="UniProtKB-KW"/>
</dbReference>
<dbReference type="InterPro" id="IPR036188">
    <property type="entry name" value="FAD/NAD-bd_sf"/>
</dbReference>
<dbReference type="PANTHER" id="PTHR46720:SF3">
    <property type="entry name" value="FAD-BINDING DOMAIN-CONTAINING PROTEIN-RELATED"/>
    <property type="match status" value="1"/>
</dbReference>
<dbReference type="PANTHER" id="PTHR46720">
    <property type="entry name" value="HYDROXYLASE, PUTATIVE (AFU_ORTHOLOGUE AFUA_3G01460)-RELATED"/>
    <property type="match status" value="1"/>
</dbReference>
<dbReference type="AlphaFoldDB" id="A0AAJ0G5K0"/>
<keyword evidence="2" id="KW-0274">FAD</keyword>
<keyword evidence="1" id="KW-0285">Flavoprotein</keyword>
<dbReference type="SUPFAM" id="SSF51905">
    <property type="entry name" value="FAD/NAD(P)-binding domain"/>
    <property type="match status" value="1"/>
</dbReference>
<evidence type="ECO:0008006" key="6">
    <source>
        <dbReference type="Google" id="ProtNLM"/>
    </source>
</evidence>
<dbReference type="Gene3D" id="3.50.50.60">
    <property type="entry name" value="FAD/NAD(P)-binding domain"/>
    <property type="match status" value="1"/>
</dbReference>
<sequence length="116" mass="12217">MANSREEGLHVAIVGAGIGGLAFAMALHNKGVSFTLYEEANEYSAVGAGIGLGPNGMRAMDMIEPAFREKYEAICVGNKSAESQHVFFEGLLLEEGLGTASQLQDLDHISPSTTNS</sequence>
<reference evidence="4" key="1">
    <citation type="submission" date="2023-04" db="EMBL/GenBank/DDBJ databases">
        <title>Black Yeasts Isolated from many extreme environments.</title>
        <authorList>
            <person name="Coleine C."/>
            <person name="Stajich J.E."/>
            <person name="Selbmann L."/>
        </authorList>
    </citation>
    <scope>NUCLEOTIDE SEQUENCE</scope>
    <source>
        <strain evidence="4">CCFEE 5312</strain>
    </source>
</reference>
<protein>
    <recommendedName>
        <fullName evidence="6">FAD-binding domain-containing protein</fullName>
    </recommendedName>
</protein>
<dbReference type="InterPro" id="IPR051104">
    <property type="entry name" value="FAD_monoxygenase"/>
</dbReference>
<evidence type="ECO:0000313" key="5">
    <source>
        <dbReference type="Proteomes" id="UP001271007"/>
    </source>
</evidence>
<dbReference type="GO" id="GO:0044550">
    <property type="term" value="P:secondary metabolite biosynthetic process"/>
    <property type="evidence" value="ECO:0007669"/>
    <property type="project" value="TreeGrafter"/>
</dbReference>
<evidence type="ECO:0000256" key="1">
    <source>
        <dbReference type="ARBA" id="ARBA00022630"/>
    </source>
</evidence>
<gene>
    <name evidence="4" type="ORF">LTR09_009510</name>
</gene>
<dbReference type="Proteomes" id="UP001271007">
    <property type="component" value="Unassembled WGS sequence"/>
</dbReference>
<keyword evidence="3" id="KW-0560">Oxidoreductase</keyword>
<proteinExistence type="predicted"/>
<accession>A0AAJ0G5K0</accession>
<evidence type="ECO:0000313" key="4">
    <source>
        <dbReference type="EMBL" id="KAK3049091.1"/>
    </source>
</evidence>
<comment type="caution">
    <text evidence="4">The sequence shown here is derived from an EMBL/GenBank/DDBJ whole genome shotgun (WGS) entry which is preliminary data.</text>
</comment>